<dbReference type="Pfam" id="PF10601">
    <property type="entry name" value="zf-LITAF-like"/>
    <property type="match status" value="1"/>
</dbReference>
<dbReference type="Proteomes" id="UP000826195">
    <property type="component" value="Unassembled WGS sequence"/>
</dbReference>
<sequence length="89" mass="9951">MNNQAPGVTLIQQNINYGSESMRINCPHCHADISTKVETEANTKTHLIALLLCIFQCWICLPCVYCNDSCLVKKHTCPSCNQYLGTCEN</sequence>
<comment type="subcellular location">
    <subcellularLocation>
        <location evidence="2">Endosome membrane</location>
        <topology evidence="2">Peripheral membrane protein</topology>
    </subcellularLocation>
    <subcellularLocation>
        <location evidence="1">Late endosome membrane</location>
    </subcellularLocation>
    <subcellularLocation>
        <location evidence="3">Lysosome membrane</location>
        <topology evidence="3">Peripheral membrane protein</topology>
        <orientation evidence="3">Cytoplasmic side</orientation>
    </subcellularLocation>
</comment>
<evidence type="ECO:0000313" key="9">
    <source>
        <dbReference type="EMBL" id="KAH0535466.1"/>
    </source>
</evidence>
<keyword evidence="7" id="KW-0472">Membrane</keyword>
<evidence type="ECO:0000256" key="2">
    <source>
        <dbReference type="ARBA" id="ARBA00004481"/>
    </source>
</evidence>
<evidence type="ECO:0000256" key="7">
    <source>
        <dbReference type="ARBA" id="ARBA00023136"/>
    </source>
</evidence>
<comment type="caution">
    <text evidence="9">The sequence shown here is derived from an EMBL/GenBank/DDBJ whole genome shotgun (WGS) entry which is preliminary data.</text>
</comment>
<dbReference type="GO" id="GO:0008270">
    <property type="term" value="F:zinc ion binding"/>
    <property type="evidence" value="ECO:0007669"/>
    <property type="project" value="TreeGrafter"/>
</dbReference>
<keyword evidence="6" id="KW-0862">Zinc</keyword>
<dbReference type="GO" id="GO:0005765">
    <property type="term" value="C:lysosomal membrane"/>
    <property type="evidence" value="ECO:0007669"/>
    <property type="project" value="UniProtKB-SubCell"/>
</dbReference>
<evidence type="ECO:0000256" key="6">
    <source>
        <dbReference type="ARBA" id="ARBA00022833"/>
    </source>
</evidence>
<proteinExistence type="inferred from homology"/>
<dbReference type="GO" id="GO:0031902">
    <property type="term" value="C:late endosome membrane"/>
    <property type="evidence" value="ECO:0007669"/>
    <property type="project" value="UniProtKB-SubCell"/>
</dbReference>
<reference evidence="9 10" key="1">
    <citation type="journal article" date="2021" name="J. Hered.">
        <title>A chromosome-level genome assembly of the parasitoid wasp, Cotesia glomerata (Hymenoptera: Braconidae).</title>
        <authorList>
            <person name="Pinto B.J."/>
            <person name="Weis J.J."/>
            <person name="Gamble T."/>
            <person name="Ode P.J."/>
            <person name="Paul R."/>
            <person name="Zaspel J.M."/>
        </authorList>
    </citation>
    <scope>NUCLEOTIDE SEQUENCE [LARGE SCALE GENOMIC DNA]</scope>
    <source>
        <strain evidence="9">CgM1</strain>
    </source>
</reference>
<dbReference type="InterPro" id="IPR006629">
    <property type="entry name" value="LITAF"/>
</dbReference>
<dbReference type="PANTHER" id="PTHR23292">
    <property type="entry name" value="LIPOPOLYSACCHARIDE-INDUCED TUMOR NECROSIS FACTOR-ALPHA FACTOR"/>
    <property type="match status" value="1"/>
</dbReference>
<organism evidence="9 10">
    <name type="scientific">Cotesia glomerata</name>
    <name type="common">Lepidopteran parasitic wasp</name>
    <name type="synonym">Apanteles glomeratus</name>
    <dbReference type="NCBI Taxonomy" id="32391"/>
    <lineage>
        <taxon>Eukaryota</taxon>
        <taxon>Metazoa</taxon>
        <taxon>Ecdysozoa</taxon>
        <taxon>Arthropoda</taxon>
        <taxon>Hexapoda</taxon>
        <taxon>Insecta</taxon>
        <taxon>Pterygota</taxon>
        <taxon>Neoptera</taxon>
        <taxon>Endopterygota</taxon>
        <taxon>Hymenoptera</taxon>
        <taxon>Apocrita</taxon>
        <taxon>Ichneumonoidea</taxon>
        <taxon>Braconidae</taxon>
        <taxon>Microgastrinae</taxon>
        <taxon>Cotesia</taxon>
    </lineage>
</organism>
<keyword evidence="10" id="KW-1185">Reference proteome</keyword>
<protein>
    <recommendedName>
        <fullName evidence="8">LITAF domain-containing protein</fullName>
    </recommendedName>
</protein>
<evidence type="ECO:0000256" key="3">
    <source>
        <dbReference type="ARBA" id="ARBA00004630"/>
    </source>
</evidence>
<dbReference type="PANTHER" id="PTHR23292:SF14">
    <property type="entry name" value="FI16615P1-RELATED"/>
    <property type="match status" value="1"/>
</dbReference>
<keyword evidence="5" id="KW-0479">Metal-binding</keyword>
<name>A0AAV7HUS7_COTGL</name>
<evidence type="ECO:0000259" key="8">
    <source>
        <dbReference type="PROSITE" id="PS51837"/>
    </source>
</evidence>
<dbReference type="EMBL" id="JAHXZJ010002982">
    <property type="protein sequence ID" value="KAH0535466.1"/>
    <property type="molecule type" value="Genomic_DNA"/>
</dbReference>
<feature type="domain" description="LITAF" evidence="8">
    <location>
        <begin position="5"/>
        <end position="89"/>
    </location>
</feature>
<comment type="similarity">
    <text evidence="4">Belongs to the CDIP1/LITAF family.</text>
</comment>
<evidence type="ECO:0000256" key="5">
    <source>
        <dbReference type="ARBA" id="ARBA00022723"/>
    </source>
</evidence>
<dbReference type="InterPro" id="IPR037519">
    <property type="entry name" value="LITAF_fam"/>
</dbReference>
<dbReference type="SMART" id="SM00714">
    <property type="entry name" value="LITAF"/>
    <property type="match status" value="1"/>
</dbReference>
<accession>A0AAV7HUS7</accession>
<evidence type="ECO:0000313" key="10">
    <source>
        <dbReference type="Proteomes" id="UP000826195"/>
    </source>
</evidence>
<gene>
    <name evidence="9" type="ORF">KQX54_016637</name>
</gene>
<evidence type="ECO:0000256" key="1">
    <source>
        <dbReference type="ARBA" id="ARBA00004414"/>
    </source>
</evidence>
<evidence type="ECO:0000256" key="4">
    <source>
        <dbReference type="ARBA" id="ARBA00005975"/>
    </source>
</evidence>
<dbReference type="AlphaFoldDB" id="A0AAV7HUS7"/>
<dbReference type="PROSITE" id="PS51837">
    <property type="entry name" value="LITAF"/>
    <property type="match status" value="1"/>
</dbReference>